<evidence type="ECO:0000256" key="8">
    <source>
        <dbReference type="SAM" id="Phobius"/>
    </source>
</evidence>
<evidence type="ECO:0000256" key="4">
    <source>
        <dbReference type="ARBA" id="ARBA00022679"/>
    </source>
</evidence>
<feature type="transmembrane region" description="Helical" evidence="8">
    <location>
        <begin position="309"/>
        <end position="326"/>
    </location>
</feature>
<evidence type="ECO:0000256" key="3">
    <source>
        <dbReference type="ARBA" id="ARBA00022676"/>
    </source>
</evidence>
<keyword evidence="4 10" id="KW-0808">Transferase</keyword>
<dbReference type="Proteomes" id="UP001479606">
    <property type="component" value="Unassembled WGS sequence"/>
</dbReference>
<dbReference type="EMBL" id="JBCEVZ010000012">
    <property type="protein sequence ID" value="MEL5993995.1"/>
    <property type="molecule type" value="Genomic_DNA"/>
</dbReference>
<feature type="transmembrane region" description="Helical" evidence="8">
    <location>
        <begin position="106"/>
        <end position="123"/>
    </location>
</feature>
<feature type="transmembrane region" description="Helical" evidence="8">
    <location>
        <begin position="221"/>
        <end position="241"/>
    </location>
</feature>
<evidence type="ECO:0000256" key="7">
    <source>
        <dbReference type="ARBA" id="ARBA00023136"/>
    </source>
</evidence>
<evidence type="ECO:0000256" key="2">
    <source>
        <dbReference type="ARBA" id="ARBA00022475"/>
    </source>
</evidence>
<dbReference type="Pfam" id="PF13231">
    <property type="entry name" value="PMT_2"/>
    <property type="match status" value="1"/>
</dbReference>
<dbReference type="RefSeq" id="WP_342296946.1">
    <property type="nucleotide sequence ID" value="NZ_JBCEVZ010000012.1"/>
</dbReference>
<feature type="transmembrane region" description="Helical" evidence="8">
    <location>
        <begin position="15"/>
        <end position="34"/>
    </location>
</feature>
<feature type="domain" description="Glycosyltransferase RgtA/B/C/D-like" evidence="9">
    <location>
        <begin position="81"/>
        <end position="238"/>
    </location>
</feature>
<sequence length="504" mass="56160">MTFSETLALGRLPRWFWPVLLGLNLALHAPFFRLPPASIHVWRQCNTMAVARNLYEEGMNPLEPRVDRRGATNGITGMQFPSYEWVVASSYHVFGFHESLPRVINWLFYMLGVWAFYKLVQRISGAEWLGGVAAWGLAWSPELFYHGINALPDVLALTASLLGLWGFLRWRDTRGLGWLVFSLLATTLGGLTKLQFLIIGFPIGVLVVQDAVRRTLAWRDWLLLAAYAVVAVAVPLAWYAYADYLIKTSGLADFGLLVRPETDPAVAFSIIKHNLLSDWPEVLLGYGGVGLLVVGLVRAARHLPTRHPWFWPALAWAVALLAYYLLELHQMKEHGYYQLPLLPVLVLLGTWGAAWLARHPKGRPWLLLLLLAQPVWAAIRIDLNRWMKGDPAVAPELFDPTTRAALEAATPAGALTVVGPDDSGCKDFYFLHKKGFGFDRPEQLAEPAPNGAPGTYLAQCVAQGAQYLYTNDSLSLASSAIRPLLRRQVARVGQFQVWALQPAP</sequence>
<proteinExistence type="predicted"/>
<comment type="subcellular location">
    <subcellularLocation>
        <location evidence="1">Cell membrane</location>
        <topology evidence="1">Multi-pass membrane protein</topology>
    </subcellularLocation>
</comment>
<feature type="transmembrane region" description="Helical" evidence="8">
    <location>
        <begin position="175"/>
        <end position="201"/>
    </location>
</feature>
<evidence type="ECO:0000256" key="5">
    <source>
        <dbReference type="ARBA" id="ARBA00022692"/>
    </source>
</evidence>
<evidence type="ECO:0000259" key="9">
    <source>
        <dbReference type="Pfam" id="PF13231"/>
    </source>
</evidence>
<dbReference type="EC" id="2.4.-.-" evidence="10"/>
<keyword evidence="11" id="KW-1185">Reference proteome</keyword>
<evidence type="ECO:0000256" key="1">
    <source>
        <dbReference type="ARBA" id="ARBA00004651"/>
    </source>
</evidence>
<feature type="transmembrane region" description="Helical" evidence="8">
    <location>
        <begin position="282"/>
        <end position="303"/>
    </location>
</feature>
<dbReference type="PANTHER" id="PTHR33908:SF11">
    <property type="entry name" value="MEMBRANE PROTEIN"/>
    <property type="match status" value="1"/>
</dbReference>
<feature type="transmembrane region" description="Helical" evidence="8">
    <location>
        <begin position="338"/>
        <end position="357"/>
    </location>
</feature>
<dbReference type="GO" id="GO:0016757">
    <property type="term" value="F:glycosyltransferase activity"/>
    <property type="evidence" value="ECO:0007669"/>
    <property type="project" value="UniProtKB-KW"/>
</dbReference>
<dbReference type="InterPro" id="IPR050297">
    <property type="entry name" value="LipidA_mod_glycosyltrf_83"/>
</dbReference>
<comment type="caution">
    <text evidence="10">The sequence shown here is derived from an EMBL/GenBank/DDBJ whole genome shotgun (WGS) entry which is preliminary data.</text>
</comment>
<organism evidence="10 11">
    <name type="scientific">Hymenobacter segetis</name>
    <dbReference type="NCBI Taxonomy" id="2025509"/>
    <lineage>
        <taxon>Bacteria</taxon>
        <taxon>Pseudomonadati</taxon>
        <taxon>Bacteroidota</taxon>
        <taxon>Cytophagia</taxon>
        <taxon>Cytophagales</taxon>
        <taxon>Hymenobacteraceae</taxon>
        <taxon>Hymenobacter</taxon>
    </lineage>
</organism>
<evidence type="ECO:0000313" key="10">
    <source>
        <dbReference type="EMBL" id="MEL5993995.1"/>
    </source>
</evidence>
<name>A0ABU9LVB9_9BACT</name>
<feature type="transmembrane region" description="Helical" evidence="8">
    <location>
        <begin position="143"/>
        <end position="168"/>
    </location>
</feature>
<keyword evidence="3 10" id="KW-0328">Glycosyltransferase</keyword>
<dbReference type="InterPro" id="IPR038731">
    <property type="entry name" value="RgtA/B/C-like"/>
</dbReference>
<evidence type="ECO:0000256" key="6">
    <source>
        <dbReference type="ARBA" id="ARBA00022989"/>
    </source>
</evidence>
<evidence type="ECO:0000313" key="11">
    <source>
        <dbReference type="Proteomes" id="UP001479606"/>
    </source>
</evidence>
<reference evidence="10 11" key="1">
    <citation type="journal article" date="2018" name="Arch. Microbiol.">
        <title>Hymenobacter segetis sp. nov., isolated from soil.</title>
        <authorList>
            <person name="Ten L.N."/>
            <person name="Lim S.J."/>
            <person name="Kim B.O."/>
            <person name="Kang I.K."/>
            <person name="Jung H.Y."/>
        </authorList>
    </citation>
    <scope>NUCLEOTIDE SEQUENCE [LARGE SCALE GENOMIC DNA]</scope>
    <source>
        <strain evidence="10 11">S7-3-11</strain>
    </source>
</reference>
<keyword evidence="7 8" id="KW-0472">Membrane</keyword>
<protein>
    <submittedName>
        <fullName evidence="10">Glycosyltransferase family 39 protein</fullName>
        <ecNumber evidence="10">2.4.-.-</ecNumber>
    </submittedName>
</protein>
<keyword evidence="6 8" id="KW-1133">Transmembrane helix</keyword>
<keyword evidence="5 8" id="KW-0812">Transmembrane</keyword>
<accession>A0ABU9LVB9</accession>
<gene>
    <name evidence="10" type="ORF">AAFH49_07230</name>
</gene>
<keyword evidence="2" id="KW-1003">Cell membrane</keyword>
<dbReference type="PANTHER" id="PTHR33908">
    <property type="entry name" value="MANNOSYLTRANSFERASE YKCB-RELATED"/>
    <property type="match status" value="1"/>
</dbReference>